<dbReference type="CDD" id="cd09272">
    <property type="entry name" value="RNase_HI_RT_Ty1"/>
    <property type="match status" value="1"/>
</dbReference>
<feature type="region of interest" description="Disordered" evidence="1">
    <location>
        <begin position="190"/>
        <end position="244"/>
    </location>
</feature>
<dbReference type="SUPFAM" id="SSF56672">
    <property type="entry name" value="DNA/RNA polymerases"/>
    <property type="match status" value="1"/>
</dbReference>
<evidence type="ECO:0000313" key="3">
    <source>
        <dbReference type="EMBL" id="KAK1607117.1"/>
    </source>
</evidence>
<keyword evidence="4" id="KW-1185">Reference proteome</keyword>
<reference evidence="3" key="1">
    <citation type="submission" date="2023-07" db="EMBL/GenBank/DDBJ databases">
        <title>A chromosome-level genome assembly of Lolium multiflorum.</title>
        <authorList>
            <person name="Chen Y."/>
            <person name="Copetti D."/>
            <person name="Kolliker R."/>
            <person name="Studer B."/>
        </authorList>
    </citation>
    <scope>NUCLEOTIDE SEQUENCE</scope>
    <source>
        <strain evidence="3">02402/16</strain>
        <tissue evidence="3">Leaf</tissue>
    </source>
</reference>
<dbReference type="InterPro" id="IPR013103">
    <property type="entry name" value="RVT_2"/>
</dbReference>
<dbReference type="EMBL" id="JAUUTY010000007">
    <property type="protein sequence ID" value="KAK1607117.1"/>
    <property type="molecule type" value="Genomic_DNA"/>
</dbReference>
<accession>A0AAD8QQZ9</accession>
<protein>
    <recommendedName>
        <fullName evidence="2">Reverse transcriptase Ty1/copia-type domain-containing protein</fullName>
    </recommendedName>
</protein>
<dbReference type="PANTHER" id="PTHR11439">
    <property type="entry name" value="GAG-POL-RELATED RETROTRANSPOSON"/>
    <property type="match status" value="1"/>
</dbReference>
<dbReference type="AlphaFoldDB" id="A0AAD8QQZ9"/>
<feature type="domain" description="Reverse transcriptase Ty1/copia-type" evidence="2">
    <location>
        <begin position="314"/>
        <end position="557"/>
    </location>
</feature>
<comment type="caution">
    <text evidence="3">The sequence shown here is derived from an EMBL/GenBank/DDBJ whole genome shotgun (WGS) entry which is preliminary data.</text>
</comment>
<evidence type="ECO:0000259" key="2">
    <source>
        <dbReference type="Pfam" id="PF07727"/>
    </source>
</evidence>
<dbReference type="Pfam" id="PF07727">
    <property type="entry name" value="RVT_2"/>
    <property type="match status" value="1"/>
</dbReference>
<name>A0AAD8QQZ9_LOLMU</name>
<dbReference type="Proteomes" id="UP001231189">
    <property type="component" value="Unassembled WGS sequence"/>
</dbReference>
<dbReference type="InterPro" id="IPR043502">
    <property type="entry name" value="DNA/RNA_pol_sf"/>
</dbReference>
<gene>
    <name evidence="3" type="ORF">QYE76_030790</name>
</gene>
<dbReference type="PANTHER" id="PTHR11439:SF483">
    <property type="entry name" value="PEPTIDE SYNTHASE GLIP-LIKE, PUTATIVE (AFU_ORTHOLOGUE AFUA_3G12920)-RELATED"/>
    <property type="match status" value="1"/>
</dbReference>
<evidence type="ECO:0000256" key="1">
    <source>
        <dbReference type="SAM" id="MobiDB-lite"/>
    </source>
</evidence>
<evidence type="ECO:0000313" key="4">
    <source>
        <dbReference type="Proteomes" id="UP001231189"/>
    </source>
</evidence>
<organism evidence="3 4">
    <name type="scientific">Lolium multiflorum</name>
    <name type="common">Italian ryegrass</name>
    <name type="synonym">Lolium perenne subsp. multiflorum</name>
    <dbReference type="NCBI Taxonomy" id="4521"/>
    <lineage>
        <taxon>Eukaryota</taxon>
        <taxon>Viridiplantae</taxon>
        <taxon>Streptophyta</taxon>
        <taxon>Embryophyta</taxon>
        <taxon>Tracheophyta</taxon>
        <taxon>Spermatophyta</taxon>
        <taxon>Magnoliopsida</taxon>
        <taxon>Liliopsida</taxon>
        <taxon>Poales</taxon>
        <taxon>Poaceae</taxon>
        <taxon>BOP clade</taxon>
        <taxon>Pooideae</taxon>
        <taxon>Poodae</taxon>
        <taxon>Poeae</taxon>
        <taxon>Poeae Chloroplast Group 2 (Poeae type)</taxon>
        <taxon>Loliodinae</taxon>
        <taxon>Loliinae</taxon>
        <taxon>Lolium</taxon>
    </lineage>
</organism>
<sequence length="985" mass="110554">MSCLLIDLMNFDLQQLATAHVPNKDSERASDADIGRKEAGFGPIVLASNHLSGRLGSAHLDPPELNIKEQVTAHVPAKQHCSTDVQSSSDANVCRNKTEGCGTGEAKIRRLQKDLDVATWRNKEMNRGWNSTIQDGLHAVADLQKLVAGNLVTALADADVHEINWTILEQVKARAETLHSSLQNLAKQNQENRGKLLLPSLDDDDDDDVLNNNNEGQSEDLNHDEDEEASQEPIPMADTRHEDATTRHLRLKSHSLQNVIGDLKSKVTTRRQLANFCEHHAFVSMVEPLKVNDALGDPDWLIAMQEELNNFKRNDVWTLMKRPDHCRNVIGTKWVFKNKQDEHGIVIRNKARLVAQGYSQVEGVDFGETFAPVARLESIRILLAFAAHHGFKLQQMDVKSAFLNGPLHEEVYVKQPPGFEDPHFPNHVFKLKKALYGLKQAPRAWYEHLKELLEDRGFEVGKIDPTLFTKKVNGELFICQLYVDDIIFGSTNTKFNDEFAKLMTNRFEMSMMGELKYFLGFEIKQMQQGTFINQAKYLQDMLKRFDMKGANGIGTPMHLKCQLTLDETGKAVDPKLYRSMIGSLLYLCASRPDIMLSVGMCARFQANPKESHIMAVKRIFRYLVDTPNFGLWYPRDTDFSLVGFTDSDWAGDKVDRKSTSGACHFLGRSLVCWSSKKQNCVSVSTAEAESHIDPNNFPLASLVAQEENVDVNFIKNNNFNNNAYRNNYGNNNYMPYPSNNGSGYGNSYNNNNSVPSGLEVMLKEFISTQTAFNKTVEEKLGKIDVLASKVDSLALDVDLLKLKVMPEEVKYARFAKTNAIQVQINDNIRMLAELHARWDREEKEKLAKENNVAKVWTITTTSNVDSSHVATPPTINGKIIGVGNVSTPSAKRAKLPETAETACDKTAEIFQNIGDNDPIAVDHNGLDFDDCHITEVIKFLQKLARSPNASATNLAFTKHITNALIKAREEKLKLEASIPRKLEDG</sequence>
<proteinExistence type="predicted"/>